<feature type="region of interest" description="Disordered" evidence="1">
    <location>
        <begin position="1"/>
        <end position="22"/>
    </location>
</feature>
<keyword evidence="3" id="KW-1185">Reference proteome</keyword>
<dbReference type="EMBL" id="ML119700">
    <property type="protein sequence ID" value="RPA79366.1"/>
    <property type="molecule type" value="Genomic_DNA"/>
</dbReference>
<reference evidence="2 3" key="1">
    <citation type="journal article" date="2018" name="Nat. Ecol. Evol.">
        <title>Pezizomycetes genomes reveal the molecular basis of ectomycorrhizal truffle lifestyle.</title>
        <authorList>
            <person name="Murat C."/>
            <person name="Payen T."/>
            <person name="Noel B."/>
            <person name="Kuo A."/>
            <person name="Morin E."/>
            <person name="Chen J."/>
            <person name="Kohler A."/>
            <person name="Krizsan K."/>
            <person name="Balestrini R."/>
            <person name="Da Silva C."/>
            <person name="Montanini B."/>
            <person name="Hainaut M."/>
            <person name="Levati E."/>
            <person name="Barry K.W."/>
            <person name="Belfiori B."/>
            <person name="Cichocki N."/>
            <person name="Clum A."/>
            <person name="Dockter R.B."/>
            <person name="Fauchery L."/>
            <person name="Guy J."/>
            <person name="Iotti M."/>
            <person name="Le Tacon F."/>
            <person name="Lindquist E.A."/>
            <person name="Lipzen A."/>
            <person name="Malagnac F."/>
            <person name="Mello A."/>
            <person name="Molinier V."/>
            <person name="Miyauchi S."/>
            <person name="Poulain J."/>
            <person name="Riccioni C."/>
            <person name="Rubini A."/>
            <person name="Sitrit Y."/>
            <person name="Splivallo R."/>
            <person name="Traeger S."/>
            <person name="Wang M."/>
            <person name="Zifcakova L."/>
            <person name="Wipf D."/>
            <person name="Zambonelli A."/>
            <person name="Paolocci F."/>
            <person name="Nowrousian M."/>
            <person name="Ottonello S."/>
            <person name="Baldrian P."/>
            <person name="Spatafora J.W."/>
            <person name="Henrissat B."/>
            <person name="Nagy L.G."/>
            <person name="Aury J.M."/>
            <person name="Wincker P."/>
            <person name="Grigoriev I.V."/>
            <person name="Bonfante P."/>
            <person name="Martin F.M."/>
        </authorList>
    </citation>
    <scope>NUCLEOTIDE SEQUENCE [LARGE SCALE GENOMIC DNA]</scope>
    <source>
        <strain evidence="2 3">RN42</strain>
    </source>
</reference>
<protein>
    <submittedName>
        <fullName evidence="2">Uncharacterized protein</fullName>
    </submittedName>
</protein>
<sequence length="134" mass="14982">MATARNPAKPNTDPNPVSDAPAAEWDGIWTPCYKGPIPLEYLQHLETAQPPQLVGPLSKILKRFAKDRYHTEVSLLVGHPCSNIKDEICSIPSGVHPACFLVDGLEKDGMIPPGYDVLKREFERERLMSFLEEE</sequence>
<evidence type="ECO:0000313" key="2">
    <source>
        <dbReference type="EMBL" id="RPA79366.1"/>
    </source>
</evidence>
<name>A0A3N4I1U7_ASCIM</name>
<dbReference type="Proteomes" id="UP000275078">
    <property type="component" value="Unassembled WGS sequence"/>
</dbReference>
<accession>A0A3N4I1U7</accession>
<gene>
    <name evidence="2" type="ORF">BJ508DRAFT_328440</name>
</gene>
<proteinExistence type="predicted"/>
<evidence type="ECO:0000313" key="3">
    <source>
        <dbReference type="Proteomes" id="UP000275078"/>
    </source>
</evidence>
<evidence type="ECO:0000256" key="1">
    <source>
        <dbReference type="SAM" id="MobiDB-lite"/>
    </source>
</evidence>
<dbReference type="AlphaFoldDB" id="A0A3N4I1U7"/>
<organism evidence="2 3">
    <name type="scientific">Ascobolus immersus RN42</name>
    <dbReference type="NCBI Taxonomy" id="1160509"/>
    <lineage>
        <taxon>Eukaryota</taxon>
        <taxon>Fungi</taxon>
        <taxon>Dikarya</taxon>
        <taxon>Ascomycota</taxon>
        <taxon>Pezizomycotina</taxon>
        <taxon>Pezizomycetes</taxon>
        <taxon>Pezizales</taxon>
        <taxon>Ascobolaceae</taxon>
        <taxon>Ascobolus</taxon>
    </lineage>
</organism>